<accession>A0AAD5F6X0</accession>
<dbReference type="CDD" id="cd09272">
    <property type="entry name" value="RNase_HI_RT_Ty1"/>
    <property type="match status" value="1"/>
</dbReference>
<name>A0AAD5F6X0_PRUDU</name>
<evidence type="ECO:0000313" key="1">
    <source>
        <dbReference type="EMBL" id="KAI5355310.1"/>
    </source>
</evidence>
<dbReference type="AlphaFoldDB" id="A0AAD5F6X0"/>
<reference evidence="1 2" key="1">
    <citation type="journal article" date="2022" name="G3 (Bethesda)">
        <title>Whole-genome sequence and methylome profiling of the almond [Prunus dulcis (Mill.) D.A. Webb] cultivar 'Nonpareil'.</title>
        <authorList>
            <person name="D'Amico-Willman K.M."/>
            <person name="Ouma W.Z."/>
            <person name="Meulia T."/>
            <person name="Sideli G.M."/>
            <person name="Gradziel T.M."/>
            <person name="Fresnedo-Ramirez J."/>
        </authorList>
    </citation>
    <scope>NUCLEOTIDE SEQUENCE [LARGE SCALE GENOMIC DNA]</scope>
    <source>
        <strain evidence="1">Clone GOH B32 T37-40</strain>
    </source>
</reference>
<evidence type="ECO:0000313" key="2">
    <source>
        <dbReference type="Proteomes" id="UP001054821"/>
    </source>
</evidence>
<dbReference type="EMBL" id="JAJFAZ020000001">
    <property type="protein sequence ID" value="KAI5355310.1"/>
    <property type="molecule type" value="Genomic_DNA"/>
</dbReference>
<gene>
    <name evidence="1" type="ORF">L3X38_008205</name>
</gene>
<protein>
    <recommendedName>
        <fullName evidence="3">Copia protein</fullName>
    </recommendedName>
</protein>
<comment type="caution">
    <text evidence="1">The sequence shown here is derived from an EMBL/GenBank/DDBJ whole genome shotgun (WGS) entry which is preliminary data.</text>
</comment>
<dbReference type="Proteomes" id="UP001054821">
    <property type="component" value="Chromosome 1"/>
</dbReference>
<keyword evidence="2" id="KW-1185">Reference proteome</keyword>
<proteinExistence type="predicted"/>
<sequence>MKLYCDNQVGREITNNPVSHNRIKHVEVDKHFIKEKLVEKLIDIPFVRSGEHLVDVLTHTVSAKVFHDLLDKLGIGDIHAPT</sequence>
<evidence type="ECO:0008006" key="3">
    <source>
        <dbReference type="Google" id="ProtNLM"/>
    </source>
</evidence>
<organism evidence="1 2">
    <name type="scientific">Prunus dulcis</name>
    <name type="common">Almond</name>
    <name type="synonym">Amygdalus dulcis</name>
    <dbReference type="NCBI Taxonomy" id="3755"/>
    <lineage>
        <taxon>Eukaryota</taxon>
        <taxon>Viridiplantae</taxon>
        <taxon>Streptophyta</taxon>
        <taxon>Embryophyta</taxon>
        <taxon>Tracheophyta</taxon>
        <taxon>Spermatophyta</taxon>
        <taxon>Magnoliopsida</taxon>
        <taxon>eudicotyledons</taxon>
        <taxon>Gunneridae</taxon>
        <taxon>Pentapetalae</taxon>
        <taxon>rosids</taxon>
        <taxon>fabids</taxon>
        <taxon>Rosales</taxon>
        <taxon>Rosaceae</taxon>
        <taxon>Amygdaloideae</taxon>
        <taxon>Amygdaleae</taxon>
        <taxon>Prunus</taxon>
    </lineage>
</organism>